<comment type="catalytic activity">
    <reaction evidence="17 18">
        <text>O-phospho-L-seryl-tRNA(Sec) + selenophosphate + H2O = L-selenocysteinyl-tRNA(Sec) + 2 phosphate</text>
        <dbReference type="Rhea" id="RHEA:25041"/>
        <dbReference type="Rhea" id="RHEA-COMP:9743"/>
        <dbReference type="Rhea" id="RHEA-COMP:9947"/>
        <dbReference type="ChEBI" id="CHEBI:15377"/>
        <dbReference type="ChEBI" id="CHEBI:16144"/>
        <dbReference type="ChEBI" id="CHEBI:43474"/>
        <dbReference type="ChEBI" id="CHEBI:78551"/>
        <dbReference type="ChEBI" id="CHEBI:78573"/>
        <dbReference type="EC" id="2.9.1.2"/>
    </reaction>
</comment>
<dbReference type="NCBIfam" id="TIGR03531">
    <property type="entry name" value="selenium_SpcS"/>
    <property type="match status" value="1"/>
</dbReference>
<dbReference type="EnsemblMetazoa" id="AAEL004385-RA">
    <property type="protein sequence ID" value="AAEL004385-PA"/>
    <property type="gene ID" value="AAEL004385"/>
</dbReference>
<dbReference type="GO" id="GO:0098621">
    <property type="term" value="F:O-phosphoseryl-tRNA(Sec) selenium transferase activity"/>
    <property type="evidence" value="ECO:0007669"/>
    <property type="project" value="UniProtKB-EC"/>
</dbReference>
<dbReference type="GO" id="GO:0001717">
    <property type="term" value="P:conversion of seryl-tRNAsec to selenocys-tRNAsec"/>
    <property type="evidence" value="ECO:0007669"/>
    <property type="project" value="UniProtKB-UniRule"/>
</dbReference>
<keyword evidence="22" id="KW-1185">Reference proteome</keyword>
<sequence>MNDSTLQSIAPDLVPANYLSVANNARTNRDKQIRILLEKKKLPGHGWDNATIEYFVNELALMDSNNFLNRCGVGEREGRVVCELVQRRHYNFAHGIGRSGNLTDAQPKAAGSTILNNLTNALILDLIREAGIGSCRKALLVPMATGMAVMLTLLALKAERPQSRYVLWSRIDQQSCFKSIQSSGLIPVVIDTVPVEERDDTVLGTDLGAFRDKITELGASNVCCVLSTTSCFAPRTCDNIIELAKLCQESDIPHVVNNAYGLQSTYLTHQLEQANKHGRVDAFIQSTDKNLLVPVGGAIVAAFDREIVEHVSKLYPGRASSSQSLDVLMTLLSLGKTGYKNLVVERKELHQNLLKRMIAIAEKFGESVISGRNPISIALTLKSFGSDQQMIGSMLHRRGVSGCRVVTGTEEKSIAGVKFKAWGSHRDLETVPYLTASAALGMSRKEIDGFIDKLDQVLDERRVKAQ</sequence>
<dbReference type="Pfam" id="PF05889">
    <property type="entry name" value="SepSecS"/>
    <property type="match status" value="1"/>
</dbReference>
<comment type="pathway">
    <text evidence="3 18">Aminoacyl-tRNA biosynthesis; selenocysteinyl-tRNA(Sec) biosynthesis; selenocysteinyl-tRNA(Sec) from L-seryl-tRNA(Sec) (archaeal/eukaryal route): step 2/2.</text>
</comment>
<accession>A0A1S4F7L5</accession>
<feature type="binding site" evidence="19">
    <location>
        <position position="276"/>
    </location>
    <ligand>
        <name>tRNA</name>
        <dbReference type="ChEBI" id="CHEBI:17843"/>
    </ligand>
</feature>
<dbReference type="Gene3D" id="3.40.640.10">
    <property type="entry name" value="Type I PLP-dependent aspartate aminotransferase-like (Major domain)"/>
    <property type="match status" value="1"/>
</dbReference>
<comment type="cofactor">
    <cofactor evidence="1 18 20">
        <name>pyridoxal 5'-phosphate</name>
        <dbReference type="ChEBI" id="CHEBI:597326"/>
    </cofactor>
</comment>
<feature type="binding site" evidence="19">
    <location>
        <position position="76"/>
    </location>
    <ligand>
        <name>pyridoxal 5'-phosphate</name>
        <dbReference type="ChEBI" id="CHEBI:597326"/>
    </ligand>
</feature>
<dbReference type="PANTHER" id="PTHR12944">
    <property type="entry name" value="SOLUBLE LIVER ANTIGEN/LIVER PANCREAS ANTIGEN"/>
    <property type="match status" value="1"/>
</dbReference>
<feature type="site" description="May act as a substrate filter by repelling compounds with a negatively charged alpha-carboxylate" evidence="20">
    <location>
        <position position="75"/>
    </location>
</feature>
<keyword evidence="12 18" id="KW-0711">Selenium</keyword>
<evidence type="ECO:0000256" key="4">
    <source>
        <dbReference type="ARBA" id="ARBA00007037"/>
    </source>
</evidence>
<comment type="similarity">
    <text evidence="4 18">Belongs to the SepSecS family.</text>
</comment>
<evidence type="ECO:0000256" key="7">
    <source>
        <dbReference type="ARBA" id="ARBA00022555"/>
    </source>
</evidence>
<dbReference type="UniPathway" id="UPA00906">
    <property type="reaction ID" value="UER00898"/>
</dbReference>
<keyword evidence="8 18" id="KW-0808">Transferase</keyword>
<comment type="subcellular location">
    <subcellularLocation>
        <location evidence="18">Cytoplasm</location>
    </subcellularLocation>
</comment>
<gene>
    <name evidence="21" type="primary">5564663</name>
</gene>
<evidence type="ECO:0000256" key="2">
    <source>
        <dbReference type="ARBA" id="ARBA00002552"/>
    </source>
</evidence>
<evidence type="ECO:0000256" key="16">
    <source>
        <dbReference type="ARBA" id="ARBA00032693"/>
    </source>
</evidence>
<evidence type="ECO:0000256" key="5">
    <source>
        <dbReference type="ARBA" id="ARBA00012464"/>
    </source>
</evidence>
<evidence type="ECO:0000256" key="8">
    <source>
        <dbReference type="ARBA" id="ARBA00022679"/>
    </source>
</evidence>
<keyword evidence="10 18" id="KW-0663">Pyridoxal phosphate</keyword>
<evidence type="ECO:0000256" key="9">
    <source>
        <dbReference type="ARBA" id="ARBA00022884"/>
    </source>
</evidence>
<evidence type="ECO:0000256" key="14">
    <source>
        <dbReference type="ARBA" id="ARBA00030669"/>
    </source>
</evidence>
<dbReference type="InterPro" id="IPR015421">
    <property type="entry name" value="PyrdxlP-dep_Trfase_major"/>
</dbReference>
<dbReference type="GO" id="GO:0005737">
    <property type="term" value="C:cytoplasm"/>
    <property type="evidence" value="ECO:0007669"/>
    <property type="project" value="UniProtKB-SubCell"/>
</dbReference>
<evidence type="ECO:0000256" key="19">
    <source>
        <dbReference type="PIRSR" id="PIRSR017689-1"/>
    </source>
</evidence>
<proteinExistence type="inferred from homology"/>
<dbReference type="Proteomes" id="UP000008820">
    <property type="component" value="Chromosome 3"/>
</dbReference>
<evidence type="ECO:0000313" key="22">
    <source>
        <dbReference type="Proteomes" id="UP000008820"/>
    </source>
</evidence>
<dbReference type="InterPro" id="IPR019872">
    <property type="entry name" value="Sec-tRNA_Se_transferase"/>
</dbReference>
<evidence type="ECO:0000256" key="20">
    <source>
        <dbReference type="PIRSR" id="PIRSR017689-50"/>
    </source>
</evidence>
<dbReference type="SUPFAM" id="SSF53383">
    <property type="entry name" value="PLP-dependent transferases"/>
    <property type="match status" value="1"/>
</dbReference>
<feature type="binding site" evidence="19">
    <location>
        <position position="318"/>
    </location>
    <ligand>
        <name>substrate</name>
    </ligand>
</feature>
<evidence type="ECO:0000256" key="18">
    <source>
        <dbReference type="PIRNR" id="PIRNR017689"/>
    </source>
</evidence>
<feature type="binding site" evidence="19">
    <location>
        <position position="106"/>
    </location>
    <ligand>
        <name>substrate</name>
    </ligand>
</feature>
<protein>
    <recommendedName>
        <fullName evidence="6 18">O-phosphoseryl-tRNA(Sec) selenium transferase</fullName>
        <ecNumber evidence="5 18">2.9.1.2</ecNumber>
    </recommendedName>
    <alternativeName>
        <fullName evidence="14 18">Selenocysteine synthase</fullName>
    </alternativeName>
    <alternativeName>
        <fullName evidence="15 18">Selenocysteinyl-tRNA(Sec) synthase</fullName>
    </alternativeName>
    <alternativeName>
        <fullName evidence="16 18">Sep-tRNA:Sec-tRNA synthase</fullName>
    </alternativeName>
</protein>
<name>A0A1S4F7L5_AEDAE</name>
<dbReference type="FunCoup" id="A0A1S4F7L5">
    <property type="interactions" value="883"/>
</dbReference>
<evidence type="ECO:0000256" key="6">
    <source>
        <dbReference type="ARBA" id="ARBA00021963"/>
    </source>
</evidence>
<feature type="binding site" evidence="19">
    <location>
        <position position="99"/>
    </location>
    <ligand>
        <name>substrate</name>
    </ligand>
</feature>
<feature type="modified residue" description="N6-(pyridoxal phosphate)lysine" evidence="20">
    <location>
        <position position="289"/>
    </location>
</feature>
<dbReference type="InParanoid" id="A0A1S4F7L5"/>
<dbReference type="VEuPathDB" id="VectorBase:AAEL004385"/>
<reference evidence="21 22" key="1">
    <citation type="submission" date="2017-06" db="EMBL/GenBank/DDBJ databases">
        <title>Aedes aegypti genome working group (AGWG) sequencing and assembly.</title>
        <authorList>
            <consortium name="Aedes aegypti Genome Working Group (AGWG)"/>
            <person name="Matthews B.J."/>
        </authorList>
    </citation>
    <scope>NUCLEOTIDE SEQUENCE [LARGE SCALE GENOMIC DNA]</scope>
    <source>
        <strain evidence="21 22">LVP_AGWG</strain>
    </source>
</reference>
<dbReference type="InterPro" id="IPR008829">
    <property type="entry name" value="SepSecS/SepCysS"/>
</dbReference>
<keyword evidence="11 18" id="KW-0648">Protein biosynthesis</keyword>
<dbReference type="EC" id="2.9.1.2" evidence="5 18"/>
<dbReference type="PIRSF" id="PIRSF017689">
    <property type="entry name" value="SepSecS"/>
    <property type="match status" value="1"/>
</dbReference>
<evidence type="ECO:0000256" key="10">
    <source>
        <dbReference type="ARBA" id="ARBA00022898"/>
    </source>
</evidence>
<keyword evidence="18" id="KW-0963">Cytoplasm</keyword>
<evidence type="ECO:0000256" key="15">
    <source>
        <dbReference type="ARBA" id="ARBA00032048"/>
    </source>
</evidence>
<organism evidence="21 22">
    <name type="scientific">Aedes aegypti</name>
    <name type="common">Yellowfever mosquito</name>
    <name type="synonym">Culex aegypti</name>
    <dbReference type="NCBI Taxonomy" id="7159"/>
    <lineage>
        <taxon>Eukaryota</taxon>
        <taxon>Metazoa</taxon>
        <taxon>Ecdysozoa</taxon>
        <taxon>Arthropoda</taxon>
        <taxon>Hexapoda</taxon>
        <taxon>Insecta</taxon>
        <taxon>Pterygota</taxon>
        <taxon>Neoptera</taxon>
        <taxon>Endopterygota</taxon>
        <taxon>Diptera</taxon>
        <taxon>Nematocera</taxon>
        <taxon>Culicoidea</taxon>
        <taxon>Culicidae</taxon>
        <taxon>Culicinae</taxon>
        <taxon>Aedini</taxon>
        <taxon>Aedes</taxon>
        <taxon>Stegomyia</taxon>
    </lineage>
</organism>
<feature type="binding site" evidence="19">
    <location>
        <position position="98"/>
    </location>
    <ligand>
        <name>substrate</name>
    </ligand>
</feature>
<comment type="subunit">
    <text evidence="13">Homotetramer formed by a catalytic dimer and a non-catalytic dimer serving as a binding platform that orients tRNASec for catalysis. Each tetramer binds the CCA ends of two tRNAs which point to the active sites of the catalytic dimer.</text>
</comment>
<dbReference type="GO" id="GO:0001514">
    <property type="term" value="P:selenocysteine incorporation"/>
    <property type="evidence" value="ECO:0007669"/>
    <property type="project" value="TreeGrafter"/>
</dbReference>
<evidence type="ECO:0000256" key="17">
    <source>
        <dbReference type="ARBA" id="ARBA00048808"/>
    </source>
</evidence>
<dbReference type="InterPro" id="IPR015424">
    <property type="entry name" value="PyrdxlP-dep_Trfase"/>
</dbReference>
<dbReference type="OrthoDB" id="10263545at2759"/>
<evidence type="ECO:0000313" key="21">
    <source>
        <dbReference type="EnsemblMetazoa" id="AAEL004385-PA"/>
    </source>
</evidence>
<reference evidence="21" key="2">
    <citation type="submission" date="2020-05" db="UniProtKB">
        <authorList>
            <consortium name="EnsemblMetazoa"/>
        </authorList>
    </citation>
    <scope>IDENTIFICATION</scope>
    <source>
        <strain evidence="21">LVP_AGWG</strain>
    </source>
</reference>
<dbReference type="PANTHER" id="PTHR12944:SF2">
    <property type="entry name" value="O-PHOSPHOSERYL-TRNA(SEC) SELENIUM TRANSFERASE"/>
    <property type="match status" value="1"/>
</dbReference>
<dbReference type="GO" id="GO:0000049">
    <property type="term" value="F:tRNA binding"/>
    <property type="evidence" value="ECO:0007669"/>
    <property type="project" value="UniProtKB-UniRule"/>
</dbReference>
<keyword evidence="7 18" id="KW-0820">tRNA-binding</keyword>
<comment type="function">
    <text evidence="2 18">Converts O-phosphoseryl-tRNA(Sec) to selenocysteinyl-tRNA(Sec) required for selenoprotein biosynthesis.</text>
</comment>
<evidence type="ECO:0000256" key="3">
    <source>
        <dbReference type="ARBA" id="ARBA00004822"/>
    </source>
</evidence>
<evidence type="ECO:0000256" key="1">
    <source>
        <dbReference type="ARBA" id="ARBA00001933"/>
    </source>
</evidence>
<evidence type="ECO:0000256" key="11">
    <source>
        <dbReference type="ARBA" id="ARBA00022917"/>
    </source>
</evidence>
<dbReference type="AlphaFoldDB" id="A0A1S4F7L5"/>
<keyword evidence="9 18" id="KW-0694">RNA-binding</keyword>
<evidence type="ECO:0000256" key="13">
    <source>
        <dbReference type="ARBA" id="ARBA00026053"/>
    </source>
</evidence>
<evidence type="ECO:0000256" key="12">
    <source>
        <dbReference type="ARBA" id="ARBA00023266"/>
    </source>
</evidence>
<feature type="binding site" evidence="19">
    <location>
        <position position="398"/>
    </location>
    <ligand>
        <name>tRNA</name>
        <dbReference type="ChEBI" id="CHEBI:17843"/>
    </ligand>
</feature>